<evidence type="ECO:0000313" key="2">
    <source>
        <dbReference type="Proteomes" id="UP000887565"/>
    </source>
</evidence>
<reference evidence="3" key="1">
    <citation type="submission" date="2022-11" db="UniProtKB">
        <authorList>
            <consortium name="WormBaseParasite"/>
        </authorList>
    </citation>
    <scope>IDENTIFICATION</scope>
</reference>
<dbReference type="AlphaFoldDB" id="A0A915KTN5"/>
<feature type="compositionally biased region" description="Low complexity" evidence="1">
    <location>
        <begin position="23"/>
        <end position="34"/>
    </location>
</feature>
<name>A0A915KTN5_ROMCU</name>
<sequence>MYLNVGVYTCLPPQDLERNSVRQQSKQQNAKQSSTLKIKPMDRDHDSWKFLNELQKQNGDFGSENCFAIDEEYNNYPMNSQ</sequence>
<evidence type="ECO:0000313" key="3">
    <source>
        <dbReference type="WBParaSite" id="nRc.2.0.1.t41487-RA"/>
    </source>
</evidence>
<proteinExistence type="predicted"/>
<dbReference type="WBParaSite" id="nRc.2.0.1.t41487-RA">
    <property type="protein sequence ID" value="nRc.2.0.1.t41487-RA"/>
    <property type="gene ID" value="nRc.2.0.1.g41487"/>
</dbReference>
<feature type="region of interest" description="Disordered" evidence="1">
    <location>
        <begin position="16"/>
        <end position="39"/>
    </location>
</feature>
<evidence type="ECO:0000256" key="1">
    <source>
        <dbReference type="SAM" id="MobiDB-lite"/>
    </source>
</evidence>
<dbReference type="Proteomes" id="UP000887565">
    <property type="component" value="Unplaced"/>
</dbReference>
<accession>A0A915KTN5</accession>
<protein>
    <submittedName>
        <fullName evidence="3">Uncharacterized protein</fullName>
    </submittedName>
</protein>
<organism evidence="2 3">
    <name type="scientific">Romanomermis culicivorax</name>
    <name type="common">Nematode worm</name>
    <dbReference type="NCBI Taxonomy" id="13658"/>
    <lineage>
        <taxon>Eukaryota</taxon>
        <taxon>Metazoa</taxon>
        <taxon>Ecdysozoa</taxon>
        <taxon>Nematoda</taxon>
        <taxon>Enoplea</taxon>
        <taxon>Dorylaimia</taxon>
        <taxon>Mermithida</taxon>
        <taxon>Mermithoidea</taxon>
        <taxon>Mermithidae</taxon>
        <taxon>Romanomermis</taxon>
    </lineage>
</organism>
<keyword evidence="2" id="KW-1185">Reference proteome</keyword>